<accession>A0AA95J6N1</accession>
<dbReference type="Proteomes" id="UP001185135">
    <property type="component" value="Segment"/>
</dbReference>
<proteinExistence type="predicted"/>
<dbReference type="SUPFAM" id="SSF81383">
    <property type="entry name" value="F-box domain"/>
    <property type="match status" value="1"/>
</dbReference>
<protein>
    <submittedName>
        <fullName evidence="3">Morn repeat protein</fullName>
    </submittedName>
</protein>
<evidence type="ECO:0000313" key="4">
    <source>
        <dbReference type="Proteomes" id="UP001185135"/>
    </source>
</evidence>
<organism evidence="3 4">
    <name type="scientific">Pandoravirus kuranda</name>
    <dbReference type="NCBI Taxonomy" id="3019033"/>
    <lineage>
        <taxon>Viruses</taxon>
        <taxon>Pandoravirus</taxon>
    </lineage>
</organism>
<dbReference type="InterPro" id="IPR003409">
    <property type="entry name" value="MORN"/>
</dbReference>
<evidence type="ECO:0000259" key="2">
    <source>
        <dbReference type="Pfam" id="PF12937"/>
    </source>
</evidence>
<keyword evidence="1" id="KW-0677">Repeat</keyword>
<dbReference type="Pfam" id="PF02493">
    <property type="entry name" value="MORN"/>
    <property type="match status" value="4"/>
</dbReference>
<gene>
    <name evidence="3" type="ORF">pkur_cds_420</name>
</gene>
<sequence length="371" mass="40469">MNDLPDEVLTHLVAVAPSAVGDLVVVSKRLCRIATDDLLWKALYIRRFGPPQSTRFLEHGKGWRWLYRAHLPATDFGRAGGTAGMVQNGDFVYSGDLMDGLPHGWGTTVRRTPIQEEPEKRTAHGGGVPDRGPRLPLSFMYKWSGVESYEGEWRGGRFSGLGILVYRNGDRYAGEWRKGVRDGRGVYHTIGWQIDAAWSNDLLYGDFVATLDGCVWTGRAVGSSCSHPVSLACTDGARARGDVYKGRFNGVVLATCADGARYTGNCRYGKPHGLGALLLPDGSLYEALWYKGALYGAGLVVYPDGSRWEGTWEDGRRIHGTCHHRVSAAGPGPCACLACLDGLGAGGSDDQRVVPLHWPTEHTMDFLDRAT</sequence>
<dbReference type="InterPro" id="IPR001810">
    <property type="entry name" value="F-box_dom"/>
</dbReference>
<dbReference type="SMART" id="SM00698">
    <property type="entry name" value="MORN"/>
    <property type="match status" value="4"/>
</dbReference>
<dbReference type="Gene3D" id="2.20.110.10">
    <property type="entry name" value="Histone H3 K4-specific methyltransferase SET7/9 N-terminal domain"/>
    <property type="match status" value="2"/>
</dbReference>
<name>A0AA95J6N1_9VIRU</name>
<feature type="domain" description="F-box" evidence="2">
    <location>
        <begin position="1"/>
        <end position="46"/>
    </location>
</feature>
<dbReference type="PANTHER" id="PTHR23084">
    <property type="entry name" value="PHOSPHATIDYLINOSITOL-4-PHOSPHATE 5-KINASE RELATED"/>
    <property type="match status" value="1"/>
</dbReference>
<dbReference type="Pfam" id="PF12937">
    <property type="entry name" value="F-box-like"/>
    <property type="match status" value="1"/>
</dbReference>
<evidence type="ECO:0000256" key="1">
    <source>
        <dbReference type="ARBA" id="ARBA00022737"/>
    </source>
</evidence>
<evidence type="ECO:0000313" key="3">
    <source>
        <dbReference type="EMBL" id="WBR14595.1"/>
    </source>
</evidence>
<dbReference type="SUPFAM" id="SSF82185">
    <property type="entry name" value="Histone H3 K4-specific methyltransferase SET7/9 N-terminal domain"/>
    <property type="match status" value="2"/>
</dbReference>
<dbReference type="InterPro" id="IPR036047">
    <property type="entry name" value="F-box-like_dom_sf"/>
</dbReference>
<reference evidence="3" key="1">
    <citation type="submission" date="2022-06" db="EMBL/GenBank/DDBJ databases">
        <authorList>
            <person name="Legendre M."/>
            <person name="Claverie J.-M."/>
            <person name="Alempic J.-M."/>
            <person name="Abergel C."/>
        </authorList>
    </citation>
    <scope>NUCLEOTIDE SEQUENCE</scope>
    <source>
        <strain evidence="3">Kuranda</strain>
    </source>
</reference>
<dbReference type="EMBL" id="ON887157">
    <property type="protein sequence ID" value="WBR14595.1"/>
    <property type="molecule type" value="Genomic_DNA"/>
</dbReference>
<dbReference type="PANTHER" id="PTHR23084:SF263">
    <property type="entry name" value="MORN REPEAT-CONTAINING PROTEIN 1"/>
    <property type="match status" value="1"/>
</dbReference>